<dbReference type="InterPro" id="IPR013321">
    <property type="entry name" value="Arc_rbn_hlx_hlx"/>
</dbReference>
<dbReference type="EMBL" id="KT937281">
    <property type="protein sequence ID" value="ALT06057.1"/>
    <property type="molecule type" value="Genomic_DNA"/>
</dbReference>
<organism evidence="3">
    <name type="scientific">Edwardsiella ictaluri</name>
    <dbReference type="NCBI Taxonomy" id="67780"/>
    <lineage>
        <taxon>Bacteria</taxon>
        <taxon>Pseudomonadati</taxon>
        <taxon>Pseudomonadota</taxon>
        <taxon>Gammaproteobacteria</taxon>
        <taxon>Enterobacterales</taxon>
        <taxon>Hafniaceae</taxon>
        <taxon>Edwardsiella</taxon>
    </lineage>
</organism>
<dbReference type="AlphaFoldDB" id="A0A0U3A2V7"/>
<dbReference type="Gene3D" id="1.10.1220.10">
    <property type="entry name" value="Met repressor-like"/>
    <property type="match status" value="1"/>
</dbReference>
<evidence type="ECO:0000256" key="1">
    <source>
        <dbReference type="SAM" id="MobiDB-lite"/>
    </source>
</evidence>
<sequence length="357" mass="40330">MLRCNLAAEKTKPRNHALLWRADMTFRARSKPRKDISTCSVQNNSPAIRLGALDNQALTLFNDRLPHKPYFSDDLQFGVRIAGKERALLAKYIQFNQPHAMYWLCFDVDRAGAAIDWADLGAPAPTLTIKNPENGHAHLLYALHTAVRTAPDGRAAPLKYAAAIENALRKKLGADAGYSGLICKNPNHLHWQITVWQPELYTLDWLADYLDLGAANDREILPDYGLGRNCTLFDKTRKWAYRAIRQGWPKYDQWLQACFERAKAYNLQFSVPLDENEVMGIAKSVAKWTSKHFTEDGFADYVAKTHSSQIQSVRGSVGGKKSKGGGRKIDPESERSNKPWVVLGISRTTYYKYKKMG</sequence>
<dbReference type="Pfam" id="PF08708">
    <property type="entry name" value="PriCT_1"/>
    <property type="match status" value="1"/>
</dbReference>
<geneLocation type="plasmid" evidence="3">
    <name>pEI2</name>
</geneLocation>
<dbReference type="InterPro" id="IPR014820">
    <property type="entry name" value="PriCT_1"/>
</dbReference>
<protein>
    <submittedName>
        <fullName evidence="3">Putative DNA replication initiator protein</fullName>
    </submittedName>
</protein>
<feature type="domain" description="Primase C-terminal 1" evidence="2">
    <location>
        <begin position="218"/>
        <end position="291"/>
    </location>
</feature>
<dbReference type="Gene3D" id="1.10.340.50">
    <property type="match status" value="1"/>
</dbReference>
<accession>A0A0U3A2V7</accession>
<dbReference type="InterPro" id="IPR004322">
    <property type="entry name" value="Plasmid_replicase_bac"/>
</dbReference>
<dbReference type="GO" id="GO:0006355">
    <property type="term" value="P:regulation of DNA-templated transcription"/>
    <property type="evidence" value="ECO:0007669"/>
    <property type="project" value="InterPro"/>
</dbReference>
<proteinExistence type="predicted"/>
<dbReference type="GO" id="GO:0043565">
    <property type="term" value="F:sequence-specific DNA binding"/>
    <property type="evidence" value="ECO:0007669"/>
    <property type="project" value="UniProtKB-ARBA"/>
</dbReference>
<evidence type="ECO:0000313" key="3">
    <source>
        <dbReference type="EMBL" id="ALT06057.1"/>
    </source>
</evidence>
<evidence type="ECO:0000259" key="2">
    <source>
        <dbReference type="SMART" id="SM00942"/>
    </source>
</evidence>
<dbReference type="SMART" id="SM00942">
    <property type="entry name" value="PriCT_1"/>
    <property type="match status" value="1"/>
</dbReference>
<dbReference type="Pfam" id="PF03090">
    <property type="entry name" value="Replicase"/>
    <property type="match status" value="1"/>
</dbReference>
<feature type="region of interest" description="Disordered" evidence="1">
    <location>
        <begin position="312"/>
        <end position="336"/>
    </location>
</feature>
<keyword evidence="3" id="KW-0614">Plasmid</keyword>
<name>A0A0U3A2V7_EDWIC</name>
<reference evidence="3" key="1">
    <citation type="submission" date="2015-10" db="EMBL/GenBank/DDBJ databases">
        <title>Comparison of Edwardsiella ictaluri isolates from different hosts and geographic origins.</title>
        <authorList>
            <person name="Griffin M."/>
            <person name="Reichley S."/>
            <person name="Greenway T."/>
            <person name="Quiniou S."/>
            <person name="Ware C."/>
            <person name="Gao D."/>
            <person name="Gaunt P."/>
            <person name="Pouder D."/>
            <person name="Yanong R."/>
            <person name="Hawke J."/>
            <person name="Soto E."/>
        </authorList>
    </citation>
    <scope>NUCLEOTIDE SEQUENCE</scope>
    <source>
        <strain evidence="3">RUSVM-1</strain>
        <plasmid evidence="3">pEI2</plasmid>
    </source>
</reference>
<feature type="compositionally biased region" description="Basic and acidic residues" evidence="1">
    <location>
        <begin position="327"/>
        <end position="336"/>
    </location>
</feature>